<dbReference type="Pfam" id="PF01263">
    <property type="entry name" value="Aldose_epim"/>
    <property type="match status" value="1"/>
</dbReference>
<dbReference type="CDD" id="cd09019">
    <property type="entry name" value="galactose_mutarotase_like"/>
    <property type="match status" value="1"/>
</dbReference>
<keyword evidence="6" id="KW-0119">Carbohydrate metabolism</keyword>
<keyword evidence="10" id="KW-1185">Reference proteome</keyword>
<dbReference type="GO" id="GO:0006006">
    <property type="term" value="P:glucose metabolic process"/>
    <property type="evidence" value="ECO:0007669"/>
    <property type="project" value="TreeGrafter"/>
</dbReference>
<evidence type="ECO:0000256" key="1">
    <source>
        <dbReference type="ARBA" id="ARBA00001712"/>
    </source>
</evidence>
<dbReference type="SUPFAM" id="SSF74650">
    <property type="entry name" value="Galactose mutarotase-like"/>
    <property type="match status" value="1"/>
</dbReference>
<dbReference type="GO" id="GO:0033499">
    <property type="term" value="P:galactose catabolic process via UDP-galactose, Leloir pathway"/>
    <property type="evidence" value="ECO:0007669"/>
    <property type="project" value="TreeGrafter"/>
</dbReference>
<dbReference type="Gene3D" id="2.70.98.10">
    <property type="match status" value="1"/>
</dbReference>
<dbReference type="GO" id="GO:0030246">
    <property type="term" value="F:carbohydrate binding"/>
    <property type="evidence" value="ECO:0007669"/>
    <property type="project" value="InterPro"/>
</dbReference>
<dbReference type="Proteomes" id="UP000887540">
    <property type="component" value="Unplaced"/>
</dbReference>
<protein>
    <recommendedName>
        <fullName evidence="4">Galactose mutarotase</fullName>
    </recommendedName>
    <alternativeName>
        <fullName evidence="7">Aldose 1-epimerase</fullName>
    </alternativeName>
</protein>
<dbReference type="AlphaFoldDB" id="A0A914DBJ6"/>
<dbReference type="InterPro" id="IPR014718">
    <property type="entry name" value="GH-type_carb-bd"/>
</dbReference>
<evidence type="ECO:0000256" key="4">
    <source>
        <dbReference type="ARBA" id="ARBA00021023"/>
    </source>
</evidence>
<evidence type="ECO:0000256" key="9">
    <source>
        <dbReference type="SAM" id="SignalP"/>
    </source>
</evidence>
<dbReference type="PANTHER" id="PTHR10091">
    <property type="entry name" value="ALDOSE-1-EPIMERASE"/>
    <property type="match status" value="1"/>
</dbReference>
<dbReference type="WBParaSite" id="ACRNAN_scaffold2123.g20195.t1">
    <property type="protein sequence ID" value="ACRNAN_scaffold2123.g20195.t1"/>
    <property type="gene ID" value="ACRNAN_scaffold2123.g20195"/>
</dbReference>
<evidence type="ECO:0000256" key="2">
    <source>
        <dbReference type="ARBA" id="ARBA00004947"/>
    </source>
</evidence>
<sequence length="350" mass="36992">MLKLLVLFLFVNLITAQSINKEPFGTLPTGQNVSIYTLENNNGVAIKATDYGATLVSVKVPTGNGQEEILLGFDNLGDYLNHTAYFGGTIGRFANRIANSTFTYNNTVYNLSKNDPDPIKGPNSLHGGRRGFDKLLWNVTLSSINTLKFELLSPDGDEGYPGNLNVTVLLSLSDDDEIIWTYEATTDKTTPINLSNHGYWNLAGAGSGRNGIDGQTIQIPANYYVPVDPKYLIPTGEIKNVTGTPYDLTASINIGEAINKTDISFLITMRYLIALTFCLILSSSFAQLGGGGTGVGLHDNLGANVGGTGLNANVGANTGGGLLRRRRAPGVLKGAAIGAIAGGAMGAIGR</sequence>
<dbReference type="InterPro" id="IPR011013">
    <property type="entry name" value="Gal_mutarotase_sf_dom"/>
</dbReference>
<comment type="pathway">
    <text evidence="2">Carbohydrate metabolism; galactose metabolism.</text>
</comment>
<evidence type="ECO:0000256" key="8">
    <source>
        <dbReference type="ARBA" id="ARBA00045743"/>
    </source>
</evidence>
<comment type="catalytic activity">
    <reaction evidence="1">
        <text>alpha-D-galactose = beta-D-galactose</text>
        <dbReference type="Rhea" id="RHEA:28675"/>
        <dbReference type="ChEBI" id="CHEBI:27667"/>
        <dbReference type="ChEBI" id="CHEBI:28061"/>
        <dbReference type="EC" id="5.1.3.3"/>
    </reaction>
    <physiologicalReaction direction="right-to-left" evidence="1">
        <dbReference type="Rhea" id="RHEA:28677"/>
    </physiologicalReaction>
</comment>
<dbReference type="GO" id="GO:0004034">
    <property type="term" value="F:aldose 1-epimerase activity"/>
    <property type="evidence" value="ECO:0007669"/>
    <property type="project" value="UniProtKB-EC"/>
</dbReference>
<evidence type="ECO:0000256" key="7">
    <source>
        <dbReference type="ARBA" id="ARBA00032729"/>
    </source>
</evidence>
<accession>A0A914DBJ6</accession>
<evidence type="ECO:0000313" key="10">
    <source>
        <dbReference type="Proteomes" id="UP000887540"/>
    </source>
</evidence>
<reference evidence="11" key="1">
    <citation type="submission" date="2022-11" db="UniProtKB">
        <authorList>
            <consortium name="WormBaseParasite"/>
        </authorList>
    </citation>
    <scope>IDENTIFICATION</scope>
</reference>
<comment type="function">
    <text evidence="8">Mutarotase that catalyzes the interconversion of beta-D-galactose and alpha-D-galactose during galactose metabolism. Beta-D-galactose is metabolized in the liver into glucose 1-phosphate, the primary metabolic fuel, by the action of four enzymes that constitute the Leloir pathway: GALM, GALK1 (galactokinase), GALT (galactose-1-phosphate uridylyltransferase) and GALE (UDP-galactose-4'-epimerase). Involved in the maintenance of the equilibrium between the beta- and alpha-anomers of galactose, therefore ensuring a sufficient supply of the alpha-anomer for GALK1. Also active on D-glucose although shows a preference for galactose over glucose.</text>
</comment>
<dbReference type="PANTHER" id="PTHR10091:SF0">
    <property type="entry name" value="GALACTOSE MUTAROTASE"/>
    <property type="match status" value="1"/>
</dbReference>
<comment type="similarity">
    <text evidence="3">Belongs to the aldose epimerase family.</text>
</comment>
<evidence type="ECO:0000256" key="5">
    <source>
        <dbReference type="ARBA" id="ARBA00023235"/>
    </source>
</evidence>
<keyword evidence="9" id="KW-0732">Signal</keyword>
<name>A0A914DBJ6_9BILA</name>
<feature type="chain" id="PRO_5037978109" description="Galactose mutarotase" evidence="9">
    <location>
        <begin position="17"/>
        <end position="350"/>
    </location>
</feature>
<organism evidence="10 11">
    <name type="scientific">Acrobeloides nanus</name>
    <dbReference type="NCBI Taxonomy" id="290746"/>
    <lineage>
        <taxon>Eukaryota</taxon>
        <taxon>Metazoa</taxon>
        <taxon>Ecdysozoa</taxon>
        <taxon>Nematoda</taxon>
        <taxon>Chromadorea</taxon>
        <taxon>Rhabditida</taxon>
        <taxon>Tylenchina</taxon>
        <taxon>Cephalobomorpha</taxon>
        <taxon>Cephaloboidea</taxon>
        <taxon>Cephalobidae</taxon>
        <taxon>Acrobeloides</taxon>
    </lineage>
</organism>
<evidence type="ECO:0000256" key="3">
    <source>
        <dbReference type="ARBA" id="ARBA00006206"/>
    </source>
</evidence>
<dbReference type="InterPro" id="IPR008183">
    <property type="entry name" value="Aldose_1/G6P_1-epimerase"/>
</dbReference>
<proteinExistence type="inferred from homology"/>
<feature type="signal peptide" evidence="9">
    <location>
        <begin position="1"/>
        <end position="16"/>
    </location>
</feature>
<evidence type="ECO:0000313" key="11">
    <source>
        <dbReference type="WBParaSite" id="ACRNAN_scaffold2123.g20195.t1"/>
    </source>
</evidence>
<dbReference type="InterPro" id="IPR047215">
    <property type="entry name" value="Galactose_mutarotase-like"/>
</dbReference>
<evidence type="ECO:0000256" key="6">
    <source>
        <dbReference type="ARBA" id="ARBA00023277"/>
    </source>
</evidence>
<keyword evidence="5" id="KW-0413">Isomerase</keyword>